<dbReference type="InterPro" id="IPR016181">
    <property type="entry name" value="Acyl_CoA_acyltransferase"/>
</dbReference>
<comment type="caution">
    <text evidence="2">The sequence shown here is derived from an EMBL/GenBank/DDBJ whole genome shotgun (WGS) entry which is preliminary data.</text>
</comment>
<name>A0ABS5C778_9BACL</name>
<proteinExistence type="predicted"/>
<evidence type="ECO:0000313" key="3">
    <source>
        <dbReference type="EMBL" id="MBP3963571.1"/>
    </source>
</evidence>
<dbReference type="PANTHER" id="PTHR43441:SF12">
    <property type="entry name" value="RIBOSOMAL N-ACETYLTRANSFERASE YDAF-RELATED"/>
    <property type="match status" value="1"/>
</dbReference>
<reference evidence="2 4" key="1">
    <citation type="submission" date="2021-04" db="EMBL/GenBank/DDBJ databases">
        <title>Paenibacillus sp. DLE-14 whole genome sequence.</title>
        <authorList>
            <person name="Ham Y.J."/>
        </authorList>
    </citation>
    <scope>NUCLEOTIDE SEQUENCE [LARGE SCALE GENOMIC DNA]</scope>
    <source>
        <strain evidence="2 4">DLE-14</strain>
    </source>
</reference>
<dbReference type="EMBL" id="JAGKSP010000004">
    <property type="protein sequence ID" value="MBP3963571.1"/>
    <property type="molecule type" value="Genomic_DNA"/>
</dbReference>
<evidence type="ECO:0000313" key="4">
    <source>
        <dbReference type="Proteomes" id="UP000673394"/>
    </source>
</evidence>
<dbReference type="RefSeq" id="WP_210655385.1">
    <property type="nucleotide sequence ID" value="NZ_JAGKSP010000001.1"/>
</dbReference>
<sequence length="183" mass="21400">MFSYTINADLKLQILQINHADDIYAAIKKNREYLGEFLPWALTTASVDEVKLYIEYELKRFTGNNGVSCGIFYQDRYIGNISVHDINWKHRKTSIGYWLSAEHQGKGFMTEACRKMIAYIFQELELNRIEIRVRVDNARSKAIPLRLGFVQEGIIREAEYNKGEYHDHLVYGLLKSEWKPSIT</sequence>
<dbReference type="Proteomes" id="UP000673394">
    <property type="component" value="Unassembled WGS sequence"/>
</dbReference>
<dbReference type="Pfam" id="PF13302">
    <property type="entry name" value="Acetyltransf_3"/>
    <property type="match status" value="1"/>
</dbReference>
<dbReference type="SUPFAM" id="SSF55729">
    <property type="entry name" value="Acyl-CoA N-acyltransferases (Nat)"/>
    <property type="match status" value="1"/>
</dbReference>
<dbReference type="PANTHER" id="PTHR43441">
    <property type="entry name" value="RIBOSOMAL-PROTEIN-SERINE ACETYLTRANSFERASE"/>
    <property type="match status" value="1"/>
</dbReference>
<keyword evidence="4" id="KW-1185">Reference proteome</keyword>
<dbReference type="EMBL" id="JAGKSP010000001">
    <property type="protein sequence ID" value="MBP3961758.1"/>
    <property type="molecule type" value="Genomic_DNA"/>
</dbReference>
<gene>
    <name evidence="2" type="ORF">I8J30_03475</name>
    <name evidence="3" type="ORF">I8J30_12720</name>
</gene>
<evidence type="ECO:0000259" key="1">
    <source>
        <dbReference type="PROSITE" id="PS51186"/>
    </source>
</evidence>
<dbReference type="InterPro" id="IPR051908">
    <property type="entry name" value="Ribosomal_N-acetyltransferase"/>
</dbReference>
<protein>
    <submittedName>
        <fullName evidence="2">GNAT family N-acetyltransferase</fullName>
    </submittedName>
</protein>
<evidence type="ECO:0000313" key="2">
    <source>
        <dbReference type="EMBL" id="MBP3961758.1"/>
    </source>
</evidence>
<dbReference type="PROSITE" id="PS51186">
    <property type="entry name" value="GNAT"/>
    <property type="match status" value="1"/>
</dbReference>
<organism evidence="2 4">
    <name type="scientific">Paenibacillus lignilyticus</name>
    <dbReference type="NCBI Taxonomy" id="1172615"/>
    <lineage>
        <taxon>Bacteria</taxon>
        <taxon>Bacillati</taxon>
        <taxon>Bacillota</taxon>
        <taxon>Bacilli</taxon>
        <taxon>Bacillales</taxon>
        <taxon>Paenibacillaceae</taxon>
        <taxon>Paenibacillus</taxon>
    </lineage>
</organism>
<dbReference type="Gene3D" id="3.40.630.30">
    <property type="match status" value="1"/>
</dbReference>
<feature type="domain" description="N-acetyltransferase" evidence="1">
    <location>
        <begin position="12"/>
        <end position="176"/>
    </location>
</feature>
<accession>A0ABS5C778</accession>
<dbReference type="InterPro" id="IPR000182">
    <property type="entry name" value="GNAT_dom"/>
</dbReference>